<gene>
    <name evidence="7" type="ORF">GCM10009809_06240</name>
</gene>
<dbReference type="Pfam" id="PF02646">
    <property type="entry name" value="RmuC"/>
    <property type="match status" value="1"/>
</dbReference>
<keyword evidence="6" id="KW-1133">Transmembrane helix</keyword>
<keyword evidence="4" id="KW-0233">DNA recombination</keyword>
<sequence>MTTTTVLLLTVGSLAVGVLVGWLWHANRAAQAGRSEQLEGIRAHGELESARRDAAELRSRLDQAAAETERLLAGQREQAERDLVRARDDADRRVGETREQAERLLAQVREDLQRQLDEAKGDQEAAAQRFRSVAGDVLASSNKQFLELAEQRLKASTVKNDETLAQREQAIRALVDPLGKSLEKVRAEVAAAEKARAEGSSALGEHLRQLTMVNAELRQGTSDLVTALRSSQTRGAWGELQLQRVVEAAGMMERVDFDVQVQATNDDGEVLRPDMVINLAGGKNVVVDSKVAFLGYLEAQQATDPAVREQRMDAHVRHVRKHVDDLASKRYWDLFDHAPEFVVMFVPAEAFLAAALERDPSLMEEAARKNVLLASPATMLALLRTVAFAWRQQALADNAQEVLKVGKQLHSRIVTMTGHITRMGRSLESSTKAYNSMIGSLERNVLVSARRMVELDVVDAKDAIEEVKGLQEVPRPITRPELLAVEEGAVVALGDVSVAERAVGDDRASVDSLVAADREALERAAGEQSGGTSRGSAAG</sequence>
<dbReference type="PANTHER" id="PTHR30563">
    <property type="entry name" value="DNA RECOMBINATION PROTEIN RMUC"/>
    <property type="match status" value="1"/>
</dbReference>
<accession>A0ABN2IVY7</accession>
<keyword evidence="6" id="KW-0812">Transmembrane</keyword>
<keyword evidence="8" id="KW-1185">Reference proteome</keyword>
<organism evidence="7 8">
    <name type="scientific">Isoptericola hypogeus</name>
    <dbReference type="NCBI Taxonomy" id="300179"/>
    <lineage>
        <taxon>Bacteria</taxon>
        <taxon>Bacillati</taxon>
        <taxon>Actinomycetota</taxon>
        <taxon>Actinomycetes</taxon>
        <taxon>Micrococcales</taxon>
        <taxon>Promicromonosporaceae</taxon>
        <taxon>Isoptericola</taxon>
    </lineage>
</organism>
<dbReference type="EMBL" id="BAAAPM010000003">
    <property type="protein sequence ID" value="GAA1712874.1"/>
    <property type="molecule type" value="Genomic_DNA"/>
</dbReference>
<reference evidence="7 8" key="1">
    <citation type="journal article" date="2019" name="Int. J. Syst. Evol. Microbiol.">
        <title>The Global Catalogue of Microorganisms (GCM) 10K type strain sequencing project: providing services to taxonomists for standard genome sequencing and annotation.</title>
        <authorList>
            <consortium name="The Broad Institute Genomics Platform"/>
            <consortium name="The Broad Institute Genome Sequencing Center for Infectious Disease"/>
            <person name="Wu L."/>
            <person name="Ma J."/>
        </authorList>
    </citation>
    <scope>NUCLEOTIDE SEQUENCE [LARGE SCALE GENOMIC DNA]</scope>
    <source>
        <strain evidence="7 8">JCM 15589</strain>
    </source>
</reference>
<feature type="transmembrane region" description="Helical" evidence="6">
    <location>
        <begin position="6"/>
        <end position="24"/>
    </location>
</feature>
<evidence type="ECO:0000256" key="5">
    <source>
        <dbReference type="SAM" id="Coils"/>
    </source>
</evidence>
<proteinExistence type="inferred from homology"/>
<feature type="coiled-coil region" evidence="5">
    <location>
        <begin position="47"/>
        <end position="129"/>
    </location>
</feature>
<evidence type="ECO:0000313" key="8">
    <source>
        <dbReference type="Proteomes" id="UP001501138"/>
    </source>
</evidence>
<dbReference type="RefSeq" id="WP_344245589.1">
    <property type="nucleotide sequence ID" value="NZ_BAAAPM010000003.1"/>
</dbReference>
<evidence type="ECO:0000256" key="1">
    <source>
        <dbReference type="ARBA" id="ARBA00003416"/>
    </source>
</evidence>
<protein>
    <recommendedName>
        <fullName evidence="9">DNA recombination protein RmuC</fullName>
    </recommendedName>
</protein>
<comment type="function">
    <text evidence="1">Involved in DNA recombination.</text>
</comment>
<comment type="similarity">
    <text evidence="2">Belongs to the RmuC family.</text>
</comment>
<evidence type="ECO:0000256" key="6">
    <source>
        <dbReference type="SAM" id="Phobius"/>
    </source>
</evidence>
<evidence type="ECO:0000256" key="3">
    <source>
        <dbReference type="ARBA" id="ARBA00023054"/>
    </source>
</evidence>
<evidence type="ECO:0000313" key="7">
    <source>
        <dbReference type="EMBL" id="GAA1712874.1"/>
    </source>
</evidence>
<dbReference type="InterPro" id="IPR003798">
    <property type="entry name" value="DNA_recombination_RmuC"/>
</dbReference>
<evidence type="ECO:0008006" key="9">
    <source>
        <dbReference type="Google" id="ProtNLM"/>
    </source>
</evidence>
<keyword evidence="3 5" id="KW-0175">Coiled coil</keyword>
<comment type="caution">
    <text evidence="7">The sequence shown here is derived from an EMBL/GenBank/DDBJ whole genome shotgun (WGS) entry which is preliminary data.</text>
</comment>
<name>A0ABN2IVY7_9MICO</name>
<dbReference type="PANTHER" id="PTHR30563:SF0">
    <property type="entry name" value="DNA RECOMBINATION PROTEIN RMUC"/>
    <property type="match status" value="1"/>
</dbReference>
<evidence type="ECO:0000256" key="4">
    <source>
        <dbReference type="ARBA" id="ARBA00023172"/>
    </source>
</evidence>
<keyword evidence="6" id="KW-0472">Membrane</keyword>
<evidence type="ECO:0000256" key="2">
    <source>
        <dbReference type="ARBA" id="ARBA00009840"/>
    </source>
</evidence>
<dbReference type="Proteomes" id="UP001501138">
    <property type="component" value="Unassembled WGS sequence"/>
</dbReference>